<feature type="coiled-coil region" evidence="8">
    <location>
        <begin position="448"/>
        <end position="475"/>
    </location>
</feature>
<dbReference type="EC" id="2.7.7.65" evidence="2"/>
<dbReference type="Proteomes" id="UP000502065">
    <property type="component" value="Chromosome"/>
</dbReference>
<dbReference type="GO" id="GO:0005886">
    <property type="term" value="C:plasma membrane"/>
    <property type="evidence" value="ECO:0007669"/>
    <property type="project" value="UniProtKB-SubCell"/>
</dbReference>
<sequence length="751" mass="87627">MNNNSFNIKNFTYSWFIFSIFIVIIIALFQVYFEYKKAIKNAITITNNLTTILTKKLENDFDQANNILKLAENIVKNLSNEKKLNSEEKQEFIASKFNFLINNFKNISVINYLDKDGNIIYSSNTLHNKINLSDRRHFLELKNNKDLMLSFSDVIVSRTTNKNSLAQLLAIRDTKKELIGAVSVLIDLETINSVLSSIDTGKNGVALLRRSDDTTLISKYPINESEINKQLPLNNDISVRIRAGEKTSSLEYIASTDNEKRVASFIVIDKYPFYVQVALSQEEYLKQWKRNLIIVSILVFLFILSAFLFFLVVRKNYLKEQLSINKQKELMNQILKEKIKYETLLKLSSDAVFVVDIDTSEILEYSHQTQKNLAYNDIEMKTLTIVDIDVDLKNVEEFKEIISNINSEIISLQRVHKRKDGSFYNASITAVKIEIDGKDYIYASTRDITEKLRIRNKLEESYKNLEKLIETQNNIVILTNGKEIKFANQKFFNFLGFKNLIDFKEKHKCICEFFIENDRFFHLKKINENEIWSDKILELEESKRVVCMKGKDSLEYLFSVSVNSFDDETKIVSFTDISQTVLENIYLEEKVLHDKLTNTYNREFFENNYKRFIDNCKLNNTKLALAILDIDYFKDVNDRFGHDIGDLFLIEFVQVIQKCSRKNDILVRWGGEEFILILELNDPENLEKILENLRNSIEKYNFQTVGNKTCSIGATIYRDDEDVLKTIKRADESLYEAKKTGRNRVIIASLY</sequence>
<dbReference type="Pfam" id="PF00990">
    <property type="entry name" value="GGDEF"/>
    <property type="match status" value="1"/>
</dbReference>
<dbReference type="RefSeq" id="WP_129095791.1">
    <property type="nucleotide sequence ID" value="NZ_CBCSAE010000005.1"/>
</dbReference>
<organism evidence="11 12">
    <name type="scientific">Arcobacter aquimarinus</name>
    <dbReference type="NCBI Taxonomy" id="1315211"/>
    <lineage>
        <taxon>Bacteria</taxon>
        <taxon>Pseudomonadati</taxon>
        <taxon>Campylobacterota</taxon>
        <taxon>Epsilonproteobacteria</taxon>
        <taxon>Campylobacterales</taxon>
        <taxon>Arcobacteraceae</taxon>
        <taxon>Arcobacter</taxon>
    </lineage>
</organism>
<dbReference type="PANTHER" id="PTHR45138">
    <property type="entry name" value="REGULATORY COMPONENTS OF SENSORY TRANSDUCTION SYSTEM"/>
    <property type="match status" value="1"/>
</dbReference>
<evidence type="ECO:0000256" key="5">
    <source>
        <dbReference type="ARBA" id="ARBA00022989"/>
    </source>
</evidence>
<feature type="coiled-coil region" evidence="8">
    <location>
        <begin position="54"/>
        <end position="88"/>
    </location>
</feature>
<dbReference type="SUPFAM" id="SSF55073">
    <property type="entry name" value="Nucleotide cyclase"/>
    <property type="match status" value="1"/>
</dbReference>
<keyword evidence="4 9" id="KW-0812">Transmembrane</keyword>
<keyword evidence="8" id="KW-0175">Coiled coil</keyword>
<dbReference type="CDD" id="cd01949">
    <property type="entry name" value="GGDEF"/>
    <property type="match status" value="1"/>
</dbReference>
<keyword evidence="3" id="KW-1003">Cell membrane</keyword>
<evidence type="ECO:0000256" key="3">
    <source>
        <dbReference type="ARBA" id="ARBA00022475"/>
    </source>
</evidence>
<dbReference type="SUPFAM" id="SSF55785">
    <property type="entry name" value="PYP-like sensor domain (PAS domain)"/>
    <property type="match status" value="1"/>
</dbReference>
<feature type="domain" description="GGDEF" evidence="10">
    <location>
        <begin position="621"/>
        <end position="750"/>
    </location>
</feature>
<evidence type="ECO:0000256" key="2">
    <source>
        <dbReference type="ARBA" id="ARBA00012528"/>
    </source>
</evidence>
<dbReference type="Pfam" id="PF13188">
    <property type="entry name" value="PAS_8"/>
    <property type="match status" value="1"/>
</dbReference>
<evidence type="ECO:0000256" key="6">
    <source>
        <dbReference type="ARBA" id="ARBA00023136"/>
    </source>
</evidence>
<gene>
    <name evidence="11" type="ORF">AAQM_1821</name>
</gene>
<dbReference type="NCBIfam" id="TIGR00254">
    <property type="entry name" value="GGDEF"/>
    <property type="match status" value="1"/>
</dbReference>
<dbReference type="Gene3D" id="3.30.450.20">
    <property type="entry name" value="PAS domain"/>
    <property type="match status" value="3"/>
</dbReference>
<dbReference type="InterPro" id="IPR043128">
    <property type="entry name" value="Rev_trsase/Diguanyl_cyclase"/>
</dbReference>
<dbReference type="InterPro" id="IPR033479">
    <property type="entry name" value="dCache_1"/>
</dbReference>
<reference evidence="11 12" key="1">
    <citation type="submission" date="2018-07" db="EMBL/GenBank/DDBJ databases">
        <title>Identification of phenol metabolism pathways in Arcobacter.</title>
        <authorList>
            <person name="Miller W.G."/>
            <person name="Yee E."/>
            <person name="Bono J.L."/>
        </authorList>
    </citation>
    <scope>NUCLEOTIDE SEQUENCE [LARGE SCALE GENOMIC DNA]</scope>
    <source>
        <strain evidence="11 12">W63</strain>
    </source>
</reference>
<dbReference type="Gene3D" id="3.30.70.270">
    <property type="match status" value="1"/>
</dbReference>
<comment type="subcellular location">
    <subcellularLocation>
        <location evidence="1">Cell membrane</location>
        <topology evidence="1">Multi-pass membrane protein</topology>
    </subcellularLocation>
</comment>
<comment type="catalytic activity">
    <reaction evidence="7">
        <text>2 GTP = 3',3'-c-di-GMP + 2 diphosphate</text>
        <dbReference type="Rhea" id="RHEA:24898"/>
        <dbReference type="ChEBI" id="CHEBI:33019"/>
        <dbReference type="ChEBI" id="CHEBI:37565"/>
        <dbReference type="ChEBI" id="CHEBI:58805"/>
        <dbReference type="EC" id="2.7.7.65"/>
    </reaction>
</comment>
<feature type="transmembrane region" description="Helical" evidence="9">
    <location>
        <begin position="292"/>
        <end position="313"/>
    </location>
</feature>
<feature type="transmembrane region" description="Helical" evidence="9">
    <location>
        <begin position="12"/>
        <end position="33"/>
    </location>
</feature>
<evidence type="ECO:0000256" key="7">
    <source>
        <dbReference type="ARBA" id="ARBA00034247"/>
    </source>
</evidence>
<keyword evidence="12" id="KW-1185">Reference proteome</keyword>
<evidence type="ECO:0000256" key="9">
    <source>
        <dbReference type="SAM" id="Phobius"/>
    </source>
</evidence>
<dbReference type="Pfam" id="PF02743">
    <property type="entry name" value="dCache_1"/>
    <property type="match status" value="1"/>
</dbReference>
<dbReference type="SMART" id="SM00267">
    <property type="entry name" value="GGDEF"/>
    <property type="match status" value="1"/>
</dbReference>
<evidence type="ECO:0000259" key="10">
    <source>
        <dbReference type="PROSITE" id="PS50887"/>
    </source>
</evidence>
<dbReference type="InterPro" id="IPR050469">
    <property type="entry name" value="Diguanylate_Cyclase"/>
</dbReference>
<dbReference type="InterPro" id="IPR000014">
    <property type="entry name" value="PAS"/>
</dbReference>
<evidence type="ECO:0000256" key="4">
    <source>
        <dbReference type="ARBA" id="ARBA00022692"/>
    </source>
</evidence>
<dbReference type="InterPro" id="IPR029787">
    <property type="entry name" value="Nucleotide_cyclase"/>
</dbReference>
<evidence type="ECO:0000256" key="8">
    <source>
        <dbReference type="SAM" id="Coils"/>
    </source>
</evidence>
<dbReference type="PROSITE" id="PS50887">
    <property type="entry name" value="GGDEF"/>
    <property type="match status" value="1"/>
</dbReference>
<keyword evidence="5 9" id="KW-1133">Transmembrane helix</keyword>
<dbReference type="KEGG" id="aaqi:AAQM_1821"/>
<proteinExistence type="predicted"/>
<keyword evidence="6 9" id="KW-0472">Membrane</keyword>
<accession>A0AAE7E1W7</accession>
<dbReference type="EMBL" id="CP030944">
    <property type="protein sequence ID" value="QKE26559.1"/>
    <property type="molecule type" value="Genomic_DNA"/>
</dbReference>
<evidence type="ECO:0000313" key="11">
    <source>
        <dbReference type="EMBL" id="QKE26559.1"/>
    </source>
</evidence>
<dbReference type="NCBIfam" id="TIGR00229">
    <property type="entry name" value="sensory_box"/>
    <property type="match status" value="1"/>
</dbReference>
<evidence type="ECO:0000256" key="1">
    <source>
        <dbReference type="ARBA" id="ARBA00004651"/>
    </source>
</evidence>
<dbReference type="AlphaFoldDB" id="A0AAE7E1W7"/>
<dbReference type="PANTHER" id="PTHR45138:SF9">
    <property type="entry name" value="DIGUANYLATE CYCLASE DGCM-RELATED"/>
    <property type="match status" value="1"/>
</dbReference>
<dbReference type="CDD" id="cd12915">
    <property type="entry name" value="PDC2_DGC_like"/>
    <property type="match status" value="1"/>
</dbReference>
<evidence type="ECO:0000313" key="12">
    <source>
        <dbReference type="Proteomes" id="UP000502065"/>
    </source>
</evidence>
<dbReference type="GO" id="GO:0052621">
    <property type="term" value="F:diguanylate cyclase activity"/>
    <property type="evidence" value="ECO:0007669"/>
    <property type="project" value="UniProtKB-EC"/>
</dbReference>
<name>A0AAE7E1W7_9BACT</name>
<dbReference type="InterPro" id="IPR035965">
    <property type="entry name" value="PAS-like_dom_sf"/>
</dbReference>
<dbReference type="FunFam" id="3.30.70.270:FF:000001">
    <property type="entry name" value="Diguanylate cyclase domain protein"/>
    <property type="match status" value="1"/>
</dbReference>
<protein>
    <recommendedName>
        <fullName evidence="2">diguanylate cyclase</fullName>
        <ecNumber evidence="2">2.7.7.65</ecNumber>
    </recommendedName>
</protein>
<dbReference type="CDD" id="cd12914">
    <property type="entry name" value="PDC1_DGC_like"/>
    <property type="match status" value="1"/>
</dbReference>
<dbReference type="InterPro" id="IPR000160">
    <property type="entry name" value="GGDEF_dom"/>
</dbReference>